<keyword evidence="1" id="KW-0812">Transmembrane</keyword>
<gene>
    <name evidence="2" type="primary">pilin</name>
    <name evidence="2" type="ORF">DSM107010_63190</name>
</gene>
<dbReference type="Gene3D" id="3.30.700.10">
    <property type="entry name" value="Glycoprotein, Type 4 Pilin"/>
    <property type="match status" value="1"/>
</dbReference>
<sequence length="165" mass="17774">MLPYTARQTDERGFTMLELGFVLMIVGILAAIAIPSFITSINKSQASDALDRVRGALQESQREAIRKSKTCTVTVPKGDNKTISGTCLVTGDRTLTGINIDYTNTAPWTITFDFKGRTNNVSSSGTIKLASTNGSIKEKKCLVISQGLGIIRTGNYTGTNCESSR</sequence>
<dbReference type="EMBL" id="RSCK01000112">
    <property type="protein sequence ID" value="RUT02315.1"/>
    <property type="molecule type" value="Genomic_DNA"/>
</dbReference>
<keyword evidence="3" id="KW-1185">Reference proteome</keyword>
<accession>A0AB37UBQ8</accession>
<dbReference type="Proteomes" id="UP000282574">
    <property type="component" value="Unassembled WGS sequence"/>
</dbReference>
<keyword evidence="1" id="KW-1133">Transmembrane helix</keyword>
<keyword evidence="1" id="KW-0472">Membrane</keyword>
<dbReference type="NCBIfam" id="TIGR02532">
    <property type="entry name" value="IV_pilin_GFxxxE"/>
    <property type="match status" value="1"/>
</dbReference>
<evidence type="ECO:0000256" key="1">
    <source>
        <dbReference type="SAM" id="Phobius"/>
    </source>
</evidence>
<dbReference type="AlphaFoldDB" id="A0AB37UBQ8"/>
<comment type="caution">
    <text evidence="2">The sequence shown here is derived from an EMBL/GenBank/DDBJ whole genome shotgun (WGS) entry which is preliminary data.</text>
</comment>
<dbReference type="SUPFAM" id="SSF54523">
    <property type="entry name" value="Pili subunits"/>
    <property type="match status" value="1"/>
</dbReference>
<name>A0AB37UBQ8_9CYAN</name>
<organism evidence="2 3">
    <name type="scientific">Chroococcidiopsis cubana SAG 39.79</name>
    <dbReference type="NCBI Taxonomy" id="388085"/>
    <lineage>
        <taxon>Bacteria</taxon>
        <taxon>Bacillati</taxon>
        <taxon>Cyanobacteriota</taxon>
        <taxon>Cyanophyceae</taxon>
        <taxon>Chroococcidiopsidales</taxon>
        <taxon>Chroococcidiopsidaceae</taxon>
        <taxon>Chroococcidiopsis</taxon>
    </lineage>
</organism>
<dbReference type="InterPro" id="IPR045584">
    <property type="entry name" value="Pilin-like"/>
</dbReference>
<dbReference type="InterPro" id="IPR012902">
    <property type="entry name" value="N_methyl_site"/>
</dbReference>
<protein>
    <submittedName>
        <fullName evidence="2">Type 4 pilin</fullName>
    </submittedName>
</protein>
<proteinExistence type="predicted"/>
<reference evidence="2 3" key="1">
    <citation type="journal article" date="2019" name="Genome Biol. Evol.">
        <title>Day and night: Metabolic profiles and evolutionary relationships of six axenic non-marine cyanobacteria.</title>
        <authorList>
            <person name="Will S.E."/>
            <person name="Henke P."/>
            <person name="Boedeker C."/>
            <person name="Huang S."/>
            <person name="Brinkmann H."/>
            <person name="Rohde M."/>
            <person name="Jarek M."/>
            <person name="Friedl T."/>
            <person name="Seufert S."/>
            <person name="Schumacher M."/>
            <person name="Overmann J."/>
            <person name="Neumann-Schaal M."/>
            <person name="Petersen J."/>
        </authorList>
    </citation>
    <scope>NUCLEOTIDE SEQUENCE [LARGE SCALE GENOMIC DNA]</scope>
    <source>
        <strain evidence="2 3">SAG 39.79</strain>
    </source>
</reference>
<evidence type="ECO:0000313" key="2">
    <source>
        <dbReference type="EMBL" id="RUT02315.1"/>
    </source>
</evidence>
<dbReference type="RefSeq" id="WP_106166865.1">
    <property type="nucleotide sequence ID" value="NZ_JAVKZF010000002.1"/>
</dbReference>
<evidence type="ECO:0000313" key="3">
    <source>
        <dbReference type="Proteomes" id="UP000282574"/>
    </source>
</evidence>
<feature type="transmembrane region" description="Helical" evidence="1">
    <location>
        <begin position="20"/>
        <end position="38"/>
    </location>
</feature>